<dbReference type="GO" id="GO:0008270">
    <property type="term" value="F:zinc ion binding"/>
    <property type="evidence" value="ECO:0007669"/>
    <property type="project" value="UniProtKB-KW"/>
</dbReference>
<reference evidence="7" key="1">
    <citation type="journal article" date="2020" name="Stud. Mycol.">
        <title>101 Dothideomycetes genomes: a test case for predicting lifestyles and emergence of pathogens.</title>
        <authorList>
            <person name="Haridas S."/>
            <person name="Albert R."/>
            <person name="Binder M."/>
            <person name="Bloem J."/>
            <person name="Labutti K."/>
            <person name="Salamov A."/>
            <person name="Andreopoulos B."/>
            <person name="Baker S."/>
            <person name="Barry K."/>
            <person name="Bills G."/>
            <person name="Bluhm B."/>
            <person name="Cannon C."/>
            <person name="Castanera R."/>
            <person name="Culley D."/>
            <person name="Daum C."/>
            <person name="Ezra D."/>
            <person name="Gonzalez J."/>
            <person name="Henrissat B."/>
            <person name="Kuo A."/>
            <person name="Liang C."/>
            <person name="Lipzen A."/>
            <person name="Lutzoni F."/>
            <person name="Magnuson J."/>
            <person name="Mondo S."/>
            <person name="Nolan M."/>
            <person name="Ohm R."/>
            <person name="Pangilinan J."/>
            <person name="Park H.-J."/>
            <person name="Ramirez L."/>
            <person name="Alfaro M."/>
            <person name="Sun H."/>
            <person name="Tritt A."/>
            <person name="Yoshinaga Y."/>
            <person name="Zwiers L.-H."/>
            <person name="Turgeon B."/>
            <person name="Goodwin S."/>
            <person name="Spatafora J."/>
            <person name="Crous P."/>
            <person name="Grigoriev I."/>
        </authorList>
    </citation>
    <scope>NUCLEOTIDE SEQUENCE</scope>
    <source>
        <strain evidence="7">CBS 690.94</strain>
    </source>
</reference>
<protein>
    <submittedName>
        <fullName evidence="7">FabD/lysophospholipase-like protein</fullName>
    </submittedName>
</protein>
<dbReference type="Pfam" id="PF01734">
    <property type="entry name" value="Patatin"/>
    <property type="match status" value="1"/>
</dbReference>
<keyword evidence="2" id="KW-0863">Zinc-finger</keyword>
<dbReference type="PROSITE" id="PS51635">
    <property type="entry name" value="PNPLA"/>
    <property type="match status" value="1"/>
</dbReference>
<dbReference type="InterPro" id="IPR017907">
    <property type="entry name" value="Znf_RING_CS"/>
</dbReference>
<feature type="short sequence motif" description="DGA/G" evidence="5">
    <location>
        <begin position="672"/>
        <end position="674"/>
    </location>
</feature>
<accession>A0A9P4P9W7</accession>
<dbReference type="InterPro" id="IPR016035">
    <property type="entry name" value="Acyl_Trfase/lysoPLipase"/>
</dbReference>
<evidence type="ECO:0000256" key="5">
    <source>
        <dbReference type="PROSITE-ProRule" id="PRU01161"/>
    </source>
</evidence>
<evidence type="ECO:0000256" key="3">
    <source>
        <dbReference type="ARBA" id="ARBA00022833"/>
    </source>
</evidence>
<keyword evidence="5" id="KW-0442">Lipid degradation</keyword>
<dbReference type="Gene3D" id="3.40.1090.10">
    <property type="entry name" value="Cytosolic phospholipase A2 catalytic domain"/>
    <property type="match status" value="1"/>
</dbReference>
<dbReference type="GO" id="GO:0019369">
    <property type="term" value="P:arachidonate metabolic process"/>
    <property type="evidence" value="ECO:0007669"/>
    <property type="project" value="TreeGrafter"/>
</dbReference>
<comment type="caution">
    <text evidence="7">The sequence shown here is derived from an EMBL/GenBank/DDBJ whole genome shotgun (WGS) entry which is preliminary data.</text>
</comment>
<keyword evidence="8" id="KW-1185">Reference proteome</keyword>
<dbReference type="PROSITE" id="PS00518">
    <property type="entry name" value="ZF_RING_1"/>
    <property type="match status" value="1"/>
</dbReference>
<keyword evidence="3" id="KW-0862">Zinc</keyword>
<evidence type="ECO:0000256" key="4">
    <source>
        <dbReference type="ARBA" id="ARBA00023098"/>
    </source>
</evidence>
<dbReference type="InterPro" id="IPR002641">
    <property type="entry name" value="PNPLA_dom"/>
</dbReference>
<dbReference type="EMBL" id="MU001510">
    <property type="protein sequence ID" value="KAF2439151.1"/>
    <property type="molecule type" value="Genomic_DNA"/>
</dbReference>
<dbReference type="Proteomes" id="UP000799764">
    <property type="component" value="Unassembled WGS sequence"/>
</dbReference>
<feature type="domain" description="PNPLA" evidence="6">
    <location>
        <begin position="474"/>
        <end position="685"/>
    </location>
</feature>
<organism evidence="7 8">
    <name type="scientific">Karstenula rhodostoma CBS 690.94</name>
    <dbReference type="NCBI Taxonomy" id="1392251"/>
    <lineage>
        <taxon>Eukaryota</taxon>
        <taxon>Fungi</taxon>
        <taxon>Dikarya</taxon>
        <taxon>Ascomycota</taxon>
        <taxon>Pezizomycotina</taxon>
        <taxon>Dothideomycetes</taxon>
        <taxon>Pleosporomycetidae</taxon>
        <taxon>Pleosporales</taxon>
        <taxon>Massarineae</taxon>
        <taxon>Didymosphaeriaceae</taxon>
        <taxon>Karstenula</taxon>
    </lineage>
</organism>
<feature type="short sequence motif" description="GXSXG" evidence="5">
    <location>
        <begin position="513"/>
        <end position="517"/>
    </location>
</feature>
<evidence type="ECO:0000259" key="6">
    <source>
        <dbReference type="PROSITE" id="PS51635"/>
    </source>
</evidence>
<dbReference type="GO" id="GO:0046486">
    <property type="term" value="P:glycerolipid metabolic process"/>
    <property type="evidence" value="ECO:0007669"/>
    <property type="project" value="UniProtKB-ARBA"/>
</dbReference>
<dbReference type="GO" id="GO:0016020">
    <property type="term" value="C:membrane"/>
    <property type="evidence" value="ECO:0007669"/>
    <property type="project" value="TreeGrafter"/>
</dbReference>
<evidence type="ECO:0000313" key="8">
    <source>
        <dbReference type="Proteomes" id="UP000799764"/>
    </source>
</evidence>
<dbReference type="PANTHER" id="PTHR24185:SF8">
    <property type="entry name" value="PNPLA DOMAIN-CONTAINING PROTEIN"/>
    <property type="match status" value="1"/>
</dbReference>
<gene>
    <name evidence="7" type="ORF">P171DRAFT_502279</name>
</gene>
<evidence type="ECO:0000256" key="2">
    <source>
        <dbReference type="ARBA" id="ARBA00022771"/>
    </source>
</evidence>
<evidence type="ECO:0000313" key="7">
    <source>
        <dbReference type="EMBL" id="KAF2439151.1"/>
    </source>
</evidence>
<dbReference type="GO" id="GO:0016042">
    <property type="term" value="P:lipid catabolic process"/>
    <property type="evidence" value="ECO:0007669"/>
    <property type="project" value="UniProtKB-UniRule"/>
</dbReference>
<dbReference type="SUPFAM" id="SSF52151">
    <property type="entry name" value="FabD/lysophospholipase-like"/>
    <property type="match status" value="1"/>
</dbReference>
<proteinExistence type="predicted"/>
<evidence type="ECO:0000256" key="1">
    <source>
        <dbReference type="ARBA" id="ARBA00022723"/>
    </source>
</evidence>
<keyword evidence="4 5" id="KW-0443">Lipid metabolism</keyword>
<name>A0A9P4P9W7_9PLEO</name>
<sequence length="956" mass="107504">MATYPWISLSRENDTFKLWSHKVSFCDLSPGQSNGALNVPLITLVGTRRKSIVLSHILGHSKILRPHNQVHLASPRLTNSFSPEVYIDCELSVGIPATRPTSPACTSQTILEPTSTLSMGYSLISNVFAPLSDVICYFAADLRGIPGVCSILAFQAVQPRLHNLPTRALPQILVVVDTQASHFNPKAVRSKLYNMVLEEMNRLKNYSNKDMAEEDFKSRFGEMFIFGARRTRSTTQSSKKLQQQIMSLSQEVQKGRTFARYLFSLKHIEALVPQLLRCFCTRQAGFDFLRSTRPSGFDCRDMCWHLTALFNLIPDEAWIWAVIVPLFASSVFLPNYPPGSHGNKAISTAIKDPLLQSRFKERVQEKLSEIFLRFESDPLEQSSTRQHSDVLKSLWPHLSELKTFQSCLSCLVSRPEKVFDCGHAICNVCVRRFGQRLSGRHSFYLPHCVLCGRFQSAEKANFDLVPPTAGIRILSIDGGGIRGVIPLVYLEHMNKEMEIFGSPVRNHFDYVCGTSAGGLIAIGVFLMRWTPQECLSRFEEIATRTFKAEHEKIFSISRRVHNMFRTFLRDHRYNLSPIERAFGNGFETAIKMFNPLQADTKVAVTATTVRGNVSCLHTNYNGDRSEEHIDYQHIRAATFGHDISISDAAASTSAAPYYFKSKHVSKLDTYQDGGLLYNNPAFVSTWECARIWPDKGQIFEPNRNQVDHYISLGTGTSQSNRYTVGPHSPKTDHFVHRLASWASGSLDSEILWNRFISCVPQSMRERCLRLNLHFPGPEPGLSDVASIGRLKQQTRDAIWSDRRTADARNYMIAGMFYFELDQYSRVEGGAYQCSGNVLSRVPLDIEGQKKFYATLRDASTTFCMQGRTIGRVLGSPRIIPIFRLSLDFVLPSMEGKLEICVKGITTQPMLISGMPVTLGTLIQSQGLDAPFGTLDGHTERPLPTVPSKRKLGDAFL</sequence>
<dbReference type="PANTHER" id="PTHR24185">
    <property type="entry name" value="CALCIUM-INDEPENDENT PHOSPHOLIPASE A2-GAMMA"/>
    <property type="match status" value="1"/>
</dbReference>
<feature type="short sequence motif" description="GXGXXG" evidence="5">
    <location>
        <begin position="478"/>
        <end position="483"/>
    </location>
</feature>
<dbReference type="CDD" id="cd07199">
    <property type="entry name" value="Pat17_PNPLA8_PNPLA9_like"/>
    <property type="match status" value="1"/>
</dbReference>
<dbReference type="GO" id="GO:0047499">
    <property type="term" value="F:calcium-independent phospholipase A2 activity"/>
    <property type="evidence" value="ECO:0007669"/>
    <property type="project" value="TreeGrafter"/>
</dbReference>
<feature type="active site" description="Nucleophile" evidence="5">
    <location>
        <position position="515"/>
    </location>
</feature>
<feature type="active site" description="Proton acceptor" evidence="5">
    <location>
        <position position="672"/>
    </location>
</feature>
<keyword evidence="5" id="KW-0378">Hydrolase</keyword>
<dbReference type="AlphaFoldDB" id="A0A9P4P9W7"/>
<keyword evidence="1" id="KW-0479">Metal-binding</keyword>
<dbReference type="OrthoDB" id="194358at2759"/>